<dbReference type="OrthoDB" id="410025at2759"/>
<feature type="domain" description="Ribosomal RNA large subunit methyltransferase K/L-like methyltransferase" evidence="1">
    <location>
        <begin position="237"/>
        <end position="374"/>
    </location>
</feature>
<proteinExistence type="predicted"/>
<dbReference type="InterPro" id="IPR000241">
    <property type="entry name" value="RlmKL-like_Mtase"/>
</dbReference>
<sequence>MRLRHRLRNAAGLAVAAQLLRCQLHLFVLPALSTKYSAIQACHGQNASLNRMARAELEAVGRHVHCARGRFYFDAVGTDGRHVVQALSEVRHVRSIRRIAVSVEVRPPDRSNPADPPTFSAGQLAEAMDSFGHWDDVEGDLRALNISVRSCCVVSRQFQQLARLLTADVAHELHRELALCLQRRFGWHPCGRGRSADLALHLHVEGSTLRVEVPLLRQQKAKLGGGFPHQGMHHVEAWAIARSLDVQPGETVLDPMCGKGTILAEAAVWWPRAIYVGCDADALQLEHCRRNFEWLEQSVVLHQANTTQPGGTPLRDASVDKVVVAPPWDRQFGISGSLVAFYQQMLQEIFRVVRPGGRVVVFASRRVLPKLLEALNRSYASQGAVKAGASWRITAQRSFALTRATTGVILVLRFTPECSEASRFLSWEGRGAPEGGRELYEHWRQLRAQGFPRLEVALPGLAKVDSSAKTAPALRLLVALIFCAGVVLGLRSRV</sequence>
<protein>
    <submittedName>
        <fullName evidence="2">THUMP domain-containing protein 2</fullName>
    </submittedName>
</protein>
<dbReference type="AlphaFoldDB" id="A0A1Q9EPR9"/>
<dbReference type="Pfam" id="PF01170">
    <property type="entry name" value="UPF0020"/>
    <property type="match status" value="1"/>
</dbReference>
<dbReference type="GO" id="GO:0043527">
    <property type="term" value="C:tRNA methyltransferase complex"/>
    <property type="evidence" value="ECO:0007669"/>
    <property type="project" value="UniProtKB-ARBA"/>
</dbReference>
<evidence type="ECO:0000259" key="1">
    <source>
        <dbReference type="Pfam" id="PF01170"/>
    </source>
</evidence>
<evidence type="ECO:0000313" key="2">
    <source>
        <dbReference type="EMBL" id="OLQ09410.1"/>
    </source>
</evidence>
<comment type="caution">
    <text evidence="2">The sequence shown here is derived from an EMBL/GenBank/DDBJ whole genome shotgun (WGS) entry which is preliminary data.</text>
</comment>
<dbReference type="PANTHER" id="PTHR14911:SF13">
    <property type="entry name" value="TRNA (GUANINE(6)-N2)-METHYLTRANSFERASE THUMP3"/>
    <property type="match status" value="1"/>
</dbReference>
<dbReference type="SUPFAM" id="SSF53335">
    <property type="entry name" value="S-adenosyl-L-methionine-dependent methyltransferases"/>
    <property type="match status" value="1"/>
</dbReference>
<dbReference type="InterPro" id="IPR029063">
    <property type="entry name" value="SAM-dependent_MTases_sf"/>
</dbReference>
<accession>A0A1Q9EPR9</accession>
<dbReference type="Gene3D" id="3.40.50.150">
    <property type="entry name" value="Vaccinia Virus protein VP39"/>
    <property type="match status" value="1"/>
</dbReference>
<dbReference type="GO" id="GO:0016423">
    <property type="term" value="F:tRNA (guanine) methyltransferase activity"/>
    <property type="evidence" value="ECO:0007669"/>
    <property type="project" value="TreeGrafter"/>
</dbReference>
<dbReference type="PANTHER" id="PTHR14911">
    <property type="entry name" value="THUMP DOMAIN-CONTAINING"/>
    <property type="match status" value="1"/>
</dbReference>
<dbReference type="Proteomes" id="UP000186817">
    <property type="component" value="Unassembled WGS sequence"/>
</dbReference>
<reference evidence="2 3" key="1">
    <citation type="submission" date="2016-02" db="EMBL/GenBank/DDBJ databases">
        <title>Genome analysis of coral dinoflagellate symbionts highlights evolutionary adaptations to a symbiotic lifestyle.</title>
        <authorList>
            <person name="Aranda M."/>
            <person name="Li Y."/>
            <person name="Liew Y.J."/>
            <person name="Baumgarten S."/>
            <person name="Simakov O."/>
            <person name="Wilson M."/>
            <person name="Piel J."/>
            <person name="Ashoor H."/>
            <person name="Bougouffa S."/>
            <person name="Bajic V.B."/>
            <person name="Ryu T."/>
            <person name="Ravasi T."/>
            <person name="Bayer T."/>
            <person name="Micklem G."/>
            <person name="Kim H."/>
            <person name="Bhak J."/>
            <person name="Lajeunesse T.C."/>
            <person name="Voolstra C.R."/>
        </authorList>
    </citation>
    <scope>NUCLEOTIDE SEQUENCE [LARGE SCALE GENOMIC DNA]</scope>
    <source>
        <strain evidence="2 3">CCMP2467</strain>
    </source>
</reference>
<keyword evidence="3" id="KW-1185">Reference proteome</keyword>
<organism evidence="2 3">
    <name type="scientific">Symbiodinium microadriaticum</name>
    <name type="common">Dinoflagellate</name>
    <name type="synonym">Zooxanthella microadriatica</name>
    <dbReference type="NCBI Taxonomy" id="2951"/>
    <lineage>
        <taxon>Eukaryota</taxon>
        <taxon>Sar</taxon>
        <taxon>Alveolata</taxon>
        <taxon>Dinophyceae</taxon>
        <taxon>Suessiales</taxon>
        <taxon>Symbiodiniaceae</taxon>
        <taxon>Symbiodinium</taxon>
    </lineage>
</organism>
<gene>
    <name evidence="2" type="primary">Thumpd2</name>
    <name evidence="2" type="ORF">AK812_SmicGene6971</name>
</gene>
<dbReference type="CDD" id="cd02440">
    <property type="entry name" value="AdoMet_MTases"/>
    <property type="match status" value="1"/>
</dbReference>
<dbReference type="EMBL" id="LSRX01000097">
    <property type="protein sequence ID" value="OLQ09410.1"/>
    <property type="molecule type" value="Genomic_DNA"/>
</dbReference>
<dbReference type="GO" id="GO:0030488">
    <property type="term" value="P:tRNA methylation"/>
    <property type="evidence" value="ECO:0007669"/>
    <property type="project" value="TreeGrafter"/>
</dbReference>
<name>A0A1Q9EPR9_SYMMI</name>
<evidence type="ECO:0000313" key="3">
    <source>
        <dbReference type="Proteomes" id="UP000186817"/>
    </source>
</evidence>